<accession>A0A7J7KUX8</accession>
<name>A0A7J7KUX8_9MAGN</name>
<reference evidence="1 2" key="1">
    <citation type="journal article" date="2020" name="IScience">
        <title>Genome Sequencing of the Endangered Kingdonia uniflora (Circaeasteraceae, Ranunculales) Reveals Potential Mechanisms of Evolutionary Specialization.</title>
        <authorList>
            <person name="Sun Y."/>
            <person name="Deng T."/>
            <person name="Zhang A."/>
            <person name="Moore M.J."/>
            <person name="Landis J.B."/>
            <person name="Lin N."/>
            <person name="Zhang H."/>
            <person name="Zhang X."/>
            <person name="Huang J."/>
            <person name="Zhang X."/>
            <person name="Sun H."/>
            <person name="Wang H."/>
        </authorList>
    </citation>
    <scope>NUCLEOTIDE SEQUENCE [LARGE SCALE GENOMIC DNA]</scope>
    <source>
        <strain evidence="1">TB1705</strain>
        <tissue evidence="1">Leaf</tissue>
    </source>
</reference>
<comment type="caution">
    <text evidence="1">The sequence shown here is derived from an EMBL/GenBank/DDBJ whole genome shotgun (WGS) entry which is preliminary data.</text>
</comment>
<protein>
    <submittedName>
        <fullName evidence="1">Uncharacterized protein</fullName>
    </submittedName>
</protein>
<dbReference type="AlphaFoldDB" id="A0A7J7KUX8"/>
<proteinExistence type="predicted"/>
<dbReference type="Proteomes" id="UP000541444">
    <property type="component" value="Unassembled WGS sequence"/>
</dbReference>
<organism evidence="1 2">
    <name type="scientific">Kingdonia uniflora</name>
    <dbReference type="NCBI Taxonomy" id="39325"/>
    <lineage>
        <taxon>Eukaryota</taxon>
        <taxon>Viridiplantae</taxon>
        <taxon>Streptophyta</taxon>
        <taxon>Embryophyta</taxon>
        <taxon>Tracheophyta</taxon>
        <taxon>Spermatophyta</taxon>
        <taxon>Magnoliopsida</taxon>
        <taxon>Ranunculales</taxon>
        <taxon>Circaeasteraceae</taxon>
        <taxon>Kingdonia</taxon>
    </lineage>
</organism>
<gene>
    <name evidence="1" type="ORF">GIB67_013558</name>
</gene>
<sequence length="77" mass="8951">MRKIYFKEKCSLMLAWESIVKPRKLTILDTLSTGFCFVCLDEGLRTIGTIMETRDWTLPTLYLVDSSDSCLENYKSM</sequence>
<evidence type="ECO:0000313" key="2">
    <source>
        <dbReference type="Proteomes" id="UP000541444"/>
    </source>
</evidence>
<dbReference type="EMBL" id="JACGCM010002890">
    <property type="protein sequence ID" value="KAF6134161.1"/>
    <property type="molecule type" value="Genomic_DNA"/>
</dbReference>
<keyword evidence="2" id="KW-1185">Reference proteome</keyword>
<evidence type="ECO:0000313" key="1">
    <source>
        <dbReference type="EMBL" id="KAF6134161.1"/>
    </source>
</evidence>